<gene>
    <name evidence="1" type="ORF">OCBIM_22030651mg</name>
</gene>
<organism evidence="1">
    <name type="scientific">Octopus bimaculoides</name>
    <name type="common">California two-spotted octopus</name>
    <dbReference type="NCBI Taxonomy" id="37653"/>
    <lineage>
        <taxon>Eukaryota</taxon>
        <taxon>Metazoa</taxon>
        <taxon>Spiralia</taxon>
        <taxon>Lophotrochozoa</taxon>
        <taxon>Mollusca</taxon>
        <taxon>Cephalopoda</taxon>
        <taxon>Coleoidea</taxon>
        <taxon>Octopodiformes</taxon>
        <taxon>Octopoda</taxon>
        <taxon>Incirrata</taxon>
        <taxon>Octopodidae</taxon>
        <taxon>Octopus</taxon>
    </lineage>
</organism>
<dbReference type="AlphaFoldDB" id="A0A0L8GNR1"/>
<name>A0A0L8GNR1_OCTBM</name>
<accession>A0A0L8GNR1</accession>
<sequence length="85" mass="9564">MAKTLNSTFLSLPSCRTPAESSAENCNRQEADISPLLTATEPSNNRPFEPIKIWQNTYKICIQNICSRRRSQGDPSVITEETQCM</sequence>
<reference evidence="1" key="1">
    <citation type="submission" date="2015-07" db="EMBL/GenBank/DDBJ databases">
        <title>MeaNS - Measles Nucleotide Surveillance Program.</title>
        <authorList>
            <person name="Tran T."/>
            <person name="Druce J."/>
        </authorList>
    </citation>
    <scope>NUCLEOTIDE SEQUENCE</scope>
    <source>
        <strain evidence="1">UCB-OBI-ISO-001</strain>
        <tissue evidence="1">Gonad</tissue>
    </source>
</reference>
<dbReference type="EMBL" id="KQ421049">
    <property type="protein sequence ID" value="KOF78537.1"/>
    <property type="molecule type" value="Genomic_DNA"/>
</dbReference>
<protein>
    <submittedName>
        <fullName evidence="1">Uncharacterized protein</fullName>
    </submittedName>
</protein>
<proteinExistence type="predicted"/>
<evidence type="ECO:0000313" key="1">
    <source>
        <dbReference type="EMBL" id="KOF78537.1"/>
    </source>
</evidence>